<dbReference type="PANTHER" id="PTHR34883">
    <property type="entry name" value="SERINE-RICH PROTEIN, PUTATIVE-RELATED-RELATED"/>
    <property type="match status" value="1"/>
</dbReference>
<feature type="region of interest" description="Disordered" evidence="1">
    <location>
        <begin position="399"/>
        <end position="428"/>
    </location>
</feature>
<reference evidence="3 4" key="1">
    <citation type="journal article" date="2019" name="Nat. Ecol. Evol.">
        <title>Megaphylogeny resolves global patterns of mushroom evolution.</title>
        <authorList>
            <person name="Varga T."/>
            <person name="Krizsan K."/>
            <person name="Foldi C."/>
            <person name="Dima B."/>
            <person name="Sanchez-Garcia M."/>
            <person name="Sanchez-Ramirez S."/>
            <person name="Szollosi G.J."/>
            <person name="Szarkandi J.G."/>
            <person name="Papp V."/>
            <person name="Albert L."/>
            <person name="Andreopoulos W."/>
            <person name="Angelini C."/>
            <person name="Antonin V."/>
            <person name="Barry K.W."/>
            <person name="Bougher N.L."/>
            <person name="Buchanan P."/>
            <person name="Buyck B."/>
            <person name="Bense V."/>
            <person name="Catcheside P."/>
            <person name="Chovatia M."/>
            <person name="Cooper J."/>
            <person name="Damon W."/>
            <person name="Desjardin D."/>
            <person name="Finy P."/>
            <person name="Geml J."/>
            <person name="Haridas S."/>
            <person name="Hughes K."/>
            <person name="Justo A."/>
            <person name="Karasinski D."/>
            <person name="Kautmanova I."/>
            <person name="Kiss B."/>
            <person name="Kocsube S."/>
            <person name="Kotiranta H."/>
            <person name="LaButti K.M."/>
            <person name="Lechner B.E."/>
            <person name="Liimatainen K."/>
            <person name="Lipzen A."/>
            <person name="Lukacs Z."/>
            <person name="Mihaltcheva S."/>
            <person name="Morgado L.N."/>
            <person name="Niskanen T."/>
            <person name="Noordeloos M.E."/>
            <person name="Ohm R.A."/>
            <person name="Ortiz-Santana B."/>
            <person name="Ovrebo C."/>
            <person name="Racz N."/>
            <person name="Riley R."/>
            <person name="Savchenko A."/>
            <person name="Shiryaev A."/>
            <person name="Soop K."/>
            <person name="Spirin V."/>
            <person name="Szebenyi C."/>
            <person name="Tomsovsky M."/>
            <person name="Tulloss R.E."/>
            <person name="Uehling J."/>
            <person name="Grigoriev I.V."/>
            <person name="Vagvolgyi C."/>
            <person name="Papp T."/>
            <person name="Martin F.M."/>
            <person name="Miettinen O."/>
            <person name="Hibbett D.S."/>
            <person name="Nagy L.G."/>
        </authorList>
    </citation>
    <scope>NUCLEOTIDE SEQUENCE [LARGE SCALE GENOMIC DNA]</scope>
    <source>
        <strain evidence="3 4">FP101781</strain>
    </source>
</reference>
<dbReference type="AlphaFoldDB" id="A0A4Y7TNU2"/>
<feature type="compositionally biased region" description="Low complexity" evidence="1">
    <location>
        <begin position="81"/>
        <end position="105"/>
    </location>
</feature>
<dbReference type="Proteomes" id="UP000298030">
    <property type="component" value="Unassembled WGS sequence"/>
</dbReference>
<protein>
    <recommendedName>
        <fullName evidence="5">Phytocyanin domain-containing protein</fullName>
    </recommendedName>
</protein>
<dbReference type="InterPro" id="IPR052953">
    <property type="entry name" value="Ser-rich/MCO-related"/>
</dbReference>
<accession>A0A4Y7TNU2</accession>
<dbReference type="OrthoDB" id="2331100at2759"/>
<evidence type="ECO:0000313" key="3">
    <source>
        <dbReference type="EMBL" id="TEB35883.1"/>
    </source>
</evidence>
<feature type="signal peptide" evidence="2">
    <location>
        <begin position="1"/>
        <end position="20"/>
    </location>
</feature>
<sequence>MVRITSFIGAVALLSSVVSAAPSIPRPRSNHESNYGYGEAAKVESSASAAYASTTPASHETSVAAHETTVVVAHATTSSAAHETSIAAQHQTTSVAHTTSSAAHQVTSAAQHTTSSVAHETTSVAAQQHTTSVVEHATTSAAHTTAALPTHGSGSSNWGNPAYDDCVQQCIATYGKAPVEYKATPTAAETAGSTGTGATHTVIVAPTQGVLRYIPFAFMWGANNHTVTKSSALLPCNKTGDAVFASGTQNKDFVFTQVVNGTDPTYFFCGTVGHCQKGMFGIVNPTTNFAAATSVSGMMQSLAANSSVIDTYAAYTRKQTEGNKVAANWGGNIDLSSFPGWSHELVAENVLFTRNFLASNPETIKEDGSIDLGSADTTPLSIPQDITAALATSGDSASTVSPAATSAAAPEATPNAGTANAGSLNNSNSASSANAPRLLVAVMAALGAFVLL</sequence>
<evidence type="ECO:0000256" key="2">
    <source>
        <dbReference type="SAM" id="SignalP"/>
    </source>
</evidence>
<keyword evidence="4" id="KW-1185">Reference proteome</keyword>
<proteinExistence type="predicted"/>
<evidence type="ECO:0000313" key="4">
    <source>
        <dbReference type="Proteomes" id="UP000298030"/>
    </source>
</evidence>
<dbReference type="InterPro" id="IPR008972">
    <property type="entry name" value="Cupredoxin"/>
</dbReference>
<dbReference type="PANTHER" id="PTHR34883:SF17">
    <property type="entry name" value="CUPREDOXIN"/>
    <property type="match status" value="1"/>
</dbReference>
<dbReference type="STRING" id="71717.A0A4Y7TNU2"/>
<keyword evidence="2" id="KW-0732">Signal</keyword>
<dbReference type="EMBL" id="QPFP01000006">
    <property type="protein sequence ID" value="TEB35883.1"/>
    <property type="molecule type" value="Genomic_DNA"/>
</dbReference>
<dbReference type="SUPFAM" id="SSF49503">
    <property type="entry name" value="Cupredoxins"/>
    <property type="match status" value="1"/>
</dbReference>
<feature type="compositionally biased region" description="Polar residues" evidence="1">
    <location>
        <begin position="106"/>
        <end position="133"/>
    </location>
</feature>
<evidence type="ECO:0000256" key="1">
    <source>
        <dbReference type="SAM" id="MobiDB-lite"/>
    </source>
</evidence>
<organism evidence="3 4">
    <name type="scientific">Coprinellus micaceus</name>
    <name type="common">Glistening ink-cap mushroom</name>
    <name type="synonym">Coprinus micaceus</name>
    <dbReference type="NCBI Taxonomy" id="71717"/>
    <lineage>
        <taxon>Eukaryota</taxon>
        <taxon>Fungi</taxon>
        <taxon>Dikarya</taxon>
        <taxon>Basidiomycota</taxon>
        <taxon>Agaricomycotina</taxon>
        <taxon>Agaricomycetes</taxon>
        <taxon>Agaricomycetidae</taxon>
        <taxon>Agaricales</taxon>
        <taxon>Agaricineae</taxon>
        <taxon>Psathyrellaceae</taxon>
        <taxon>Coprinellus</taxon>
    </lineage>
</organism>
<dbReference type="Gene3D" id="2.60.40.420">
    <property type="entry name" value="Cupredoxins - blue copper proteins"/>
    <property type="match status" value="1"/>
</dbReference>
<comment type="caution">
    <text evidence="3">The sequence shown here is derived from an EMBL/GenBank/DDBJ whole genome shotgun (WGS) entry which is preliminary data.</text>
</comment>
<feature type="chain" id="PRO_5021275763" description="Phytocyanin domain-containing protein" evidence="2">
    <location>
        <begin position="21"/>
        <end position="452"/>
    </location>
</feature>
<gene>
    <name evidence="3" type="ORF">FA13DRAFT_1706244</name>
</gene>
<evidence type="ECO:0008006" key="5">
    <source>
        <dbReference type="Google" id="ProtNLM"/>
    </source>
</evidence>
<feature type="region of interest" description="Disordered" evidence="1">
    <location>
        <begin position="81"/>
        <end position="138"/>
    </location>
</feature>
<name>A0A4Y7TNU2_COPMI</name>